<dbReference type="Proteomes" id="UP000267368">
    <property type="component" value="Unassembled WGS sequence"/>
</dbReference>
<gene>
    <name evidence="1" type="ORF">DMP07_04435</name>
</gene>
<evidence type="ECO:0000313" key="1">
    <source>
        <dbReference type="EMBL" id="RNL20831.1"/>
    </source>
</evidence>
<dbReference type="Pfam" id="PF11753">
    <property type="entry name" value="DUF3310"/>
    <property type="match status" value="1"/>
</dbReference>
<reference evidence="2" key="1">
    <citation type="submission" date="2018-05" db="EMBL/GenBank/DDBJ databases">
        <title>Genome Sequencing of selected type strains of the family Eggerthellaceae.</title>
        <authorList>
            <person name="Danylec N."/>
            <person name="Stoll D.A."/>
            <person name="Doetsch A."/>
            <person name="Huch M."/>
        </authorList>
    </citation>
    <scope>NUCLEOTIDE SEQUENCE [LARGE SCALE GENOMIC DNA]</scope>
    <source>
        <strain evidence="2">DSM 17537</strain>
    </source>
</reference>
<keyword evidence="2" id="KW-1185">Reference proteome</keyword>
<dbReference type="EMBL" id="QICB01000002">
    <property type="protein sequence ID" value="RNL20831.1"/>
    <property type="molecule type" value="Genomic_DNA"/>
</dbReference>
<organism evidence="1 2">
    <name type="scientific">Slackia faecicanis</name>
    <dbReference type="NCBI Taxonomy" id="255723"/>
    <lineage>
        <taxon>Bacteria</taxon>
        <taxon>Bacillati</taxon>
        <taxon>Actinomycetota</taxon>
        <taxon>Coriobacteriia</taxon>
        <taxon>Eggerthellales</taxon>
        <taxon>Eggerthellaceae</taxon>
        <taxon>Slackia</taxon>
    </lineage>
</organism>
<sequence>MKHAQFPDFCQRCGEPVEVYYAEADPHVAVCPACGWSWSPEDEPPAAPVDDARRYDHGGIECIDAMRAALTPDEFRGYCKGCVLKYVWREGYKGGDADLAKAADYLRYATEGGEA</sequence>
<accession>A0A3N0AGH4</accession>
<comment type="caution">
    <text evidence="1">The sequence shown here is derived from an EMBL/GenBank/DDBJ whole genome shotgun (WGS) entry which is preliminary data.</text>
</comment>
<proteinExistence type="predicted"/>
<evidence type="ECO:0000313" key="2">
    <source>
        <dbReference type="Proteomes" id="UP000267368"/>
    </source>
</evidence>
<name>A0A3N0AGH4_9ACTN</name>
<dbReference type="AlphaFoldDB" id="A0A3N0AGH4"/>
<evidence type="ECO:0008006" key="3">
    <source>
        <dbReference type="Google" id="ProtNLM"/>
    </source>
</evidence>
<dbReference type="OrthoDB" id="1684418at2"/>
<dbReference type="RefSeq" id="WP_123197930.1">
    <property type="nucleotide sequence ID" value="NZ_QICB01000002.1"/>
</dbReference>
<dbReference type="InterPro" id="IPR021739">
    <property type="entry name" value="SaV-like"/>
</dbReference>
<protein>
    <recommendedName>
        <fullName evidence="3">DUF3310 domain-containing protein</fullName>
    </recommendedName>
</protein>